<comment type="catalytic activity">
    <reaction evidence="3">
        <text>guanosine(966) in 16S rRNA + S-adenosyl-L-methionine = N(2)-methylguanosine(966) in 16S rRNA + S-adenosyl-L-homocysteine + H(+)</text>
        <dbReference type="Rhea" id="RHEA:23548"/>
        <dbReference type="Rhea" id="RHEA-COMP:10211"/>
        <dbReference type="Rhea" id="RHEA-COMP:10212"/>
        <dbReference type="ChEBI" id="CHEBI:15378"/>
        <dbReference type="ChEBI" id="CHEBI:57856"/>
        <dbReference type="ChEBI" id="CHEBI:59789"/>
        <dbReference type="ChEBI" id="CHEBI:74269"/>
        <dbReference type="ChEBI" id="CHEBI:74481"/>
        <dbReference type="EC" id="2.1.1.171"/>
    </reaction>
</comment>
<evidence type="ECO:0000256" key="2">
    <source>
        <dbReference type="ARBA" id="ARBA00022679"/>
    </source>
</evidence>
<dbReference type="InterPro" id="IPR029063">
    <property type="entry name" value="SAM-dependent_MTases_sf"/>
</dbReference>
<proteinExistence type="inferred from homology"/>
<evidence type="ECO:0000256" key="3">
    <source>
        <dbReference type="PIRNR" id="PIRNR004553"/>
    </source>
</evidence>
<dbReference type="NCBIfam" id="TIGR00095">
    <property type="entry name" value="16S rRNA (guanine(966)-N(2))-methyltransferase RsmD"/>
    <property type="match status" value="1"/>
</dbReference>
<dbReference type="Pfam" id="PF03602">
    <property type="entry name" value="Cons_hypoth95"/>
    <property type="match status" value="1"/>
</dbReference>
<dbReference type="CDD" id="cd02440">
    <property type="entry name" value="AdoMet_MTases"/>
    <property type="match status" value="1"/>
</dbReference>
<dbReference type="Proteomes" id="UP000838100">
    <property type="component" value="Unassembled WGS sequence"/>
</dbReference>
<reference evidence="4" key="1">
    <citation type="submission" date="2021-12" db="EMBL/GenBank/DDBJ databases">
        <authorList>
            <person name="Rodrigo-Torres L."/>
            <person name="Arahal R. D."/>
            <person name="Lucena T."/>
        </authorList>
    </citation>
    <scope>NUCLEOTIDE SEQUENCE</scope>
    <source>
        <strain evidence="4">CECT 8267</strain>
    </source>
</reference>
<keyword evidence="3" id="KW-0949">S-adenosyl-L-methionine</keyword>
<dbReference type="PANTHER" id="PTHR43542:SF1">
    <property type="entry name" value="METHYLTRANSFERASE"/>
    <property type="match status" value="1"/>
</dbReference>
<comment type="similarity">
    <text evidence="3">Belongs to the methyltransferase superfamily. RsmD family.</text>
</comment>
<dbReference type="EC" id="2.1.1.171" evidence="3"/>
<dbReference type="GO" id="GO:0052913">
    <property type="term" value="F:16S rRNA (guanine(966)-N(2))-methyltransferase activity"/>
    <property type="evidence" value="ECO:0007669"/>
    <property type="project" value="UniProtKB-EC"/>
</dbReference>
<keyword evidence="3" id="KW-0698">rRNA processing</keyword>
<protein>
    <recommendedName>
        <fullName evidence="3">Ribosomal RNA small subunit methyltransferase D</fullName>
        <ecNumber evidence="3">2.1.1.171</ecNumber>
    </recommendedName>
</protein>
<keyword evidence="2 3" id="KW-0808">Transferase</keyword>
<sequence>MVKRKQQKQALASRKKPVAKNANSLRIIAGQWRGRRLNFIDSEGLRPTGDRVRETLFNWLQVDVPGAVCIDLFAGAGALGFEAASRGAAKVVMIEKSRAVAERLRQNVALLDAGHVEIVNGSAIDWMNGSAEAADIVFVDPPFAGDLLEQSLRQMEAACWLKDSTLIYIETAKYQAFTVPAGWQQLKQKNTGQVSVYLYQRSSER</sequence>
<accession>A0ABM9AIT7</accession>
<evidence type="ECO:0000256" key="1">
    <source>
        <dbReference type="ARBA" id="ARBA00022603"/>
    </source>
</evidence>
<dbReference type="SUPFAM" id="SSF53335">
    <property type="entry name" value="S-adenosyl-L-methionine-dependent methyltransferases"/>
    <property type="match status" value="1"/>
</dbReference>
<dbReference type="InterPro" id="IPR004398">
    <property type="entry name" value="RNA_MeTrfase_RsmD"/>
</dbReference>
<keyword evidence="1 3" id="KW-0489">Methyltransferase</keyword>
<organism evidence="4 5">
    <name type="scientific">Sinobacterium norvegicum</name>
    <dbReference type="NCBI Taxonomy" id="1641715"/>
    <lineage>
        <taxon>Bacteria</taxon>
        <taxon>Pseudomonadati</taxon>
        <taxon>Pseudomonadota</taxon>
        <taxon>Gammaproteobacteria</taxon>
        <taxon>Cellvibrionales</taxon>
        <taxon>Spongiibacteraceae</taxon>
        <taxon>Sinobacterium</taxon>
    </lineage>
</organism>
<dbReference type="PANTHER" id="PTHR43542">
    <property type="entry name" value="METHYLTRANSFERASE"/>
    <property type="match status" value="1"/>
</dbReference>
<evidence type="ECO:0000313" key="5">
    <source>
        <dbReference type="Proteomes" id="UP000838100"/>
    </source>
</evidence>
<keyword evidence="5" id="KW-1185">Reference proteome</keyword>
<evidence type="ECO:0000313" key="4">
    <source>
        <dbReference type="EMBL" id="CAH0992963.1"/>
    </source>
</evidence>
<gene>
    <name evidence="4" type="primary">rsmD</name>
    <name evidence="4" type="ORF">SIN8267_03102</name>
</gene>
<comment type="function">
    <text evidence="3">Specifically methylates the guanine in position 966 of 16S rRNA in the assembled 30S particle.</text>
</comment>
<dbReference type="Gene3D" id="3.40.50.150">
    <property type="entry name" value="Vaccinia Virus protein VP39"/>
    <property type="match status" value="1"/>
</dbReference>
<dbReference type="RefSeq" id="WP_237445646.1">
    <property type="nucleotide sequence ID" value="NZ_CAKLPX010000004.1"/>
</dbReference>
<name>A0ABM9AIT7_9GAMM</name>
<dbReference type="PIRSF" id="PIRSF004553">
    <property type="entry name" value="CHP00095"/>
    <property type="match status" value="1"/>
</dbReference>
<dbReference type="EMBL" id="CAKLPX010000004">
    <property type="protein sequence ID" value="CAH0992963.1"/>
    <property type="molecule type" value="Genomic_DNA"/>
</dbReference>
<comment type="caution">
    <text evidence="4">The sequence shown here is derived from an EMBL/GenBank/DDBJ whole genome shotgun (WGS) entry which is preliminary data.</text>
</comment>